<dbReference type="InterPro" id="IPR011042">
    <property type="entry name" value="6-blade_b-propeller_TolB-like"/>
</dbReference>
<dbReference type="Proteomes" id="UP000829476">
    <property type="component" value="Chromosome"/>
</dbReference>
<dbReference type="EMBL" id="CP094326">
    <property type="protein sequence ID" value="UNZ00163.1"/>
    <property type="molecule type" value="Genomic_DNA"/>
</dbReference>
<dbReference type="RefSeq" id="WP_242938530.1">
    <property type="nucleotide sequence ID" value="NZ_CP094326.1"/>
</dbReference>
<name>A0ABY3YQQ0_9FLAO</name>
<reference evidence="1 2" key="1">
    <citation type="journal article" date="2018" name="Int. J. Syst. Evol. Microbiol.">
        <title>Zhouia spongiae sp. nov., isolated from a marine sponge.</title>
        <authorList>
            <person name="Zhuang L."/>
            <person name="Lin B."/>
            <person name="Qin F."/>
            <person name="Luo L."/>
        </authorList>
    </citation>
    <scope>NUCLEOTIDE SEQUENCE [LARGE SCALE GENOMIC DNA]</scope>
    <source>
        <strain evidence="1 2">HN-Y44</strain>
    </source>
</reference>
<protein>
    <recommendedName>
        <fullName evidence="3">Exo-alpha-sialidase</fullName>
    </recommendedName>
</protein>
<evidence type="ECO:0000313" key="2">
    <source>
        <dbReference type="Proteomes" id="UP000829476"/>
    </source>
</evidence>
<evidence type="ECO:0008006" key="3">
    <source>
        <dbReference type="Google" id="ProtNLM"/>
    </source>
</evidence>
<dbReference type="Gene3D" id="2.120.10.30">
    <property type="entry name" value="TolB, C-terminal domain"/>
    <property type="match status" value="1"/>
</dbReference>
<gene>
    <name evidence="1" type="ORF">MQE36_07415</name>
</gene>
<dbReference type="SUPFAM" id="SSF82171">
    <property type="entry name" value="DPP6 N-terminal domain-like"/>
    <property type="match status" value="1"/>
</dbReference>
<keyword evidence="2" id="KW-1185">Reference proteome</keyword>
<dbReference type="Pfam" id="PF07676">
    <property type="entry name" value="PD40"/>
    <property type="match status" value="4"/>
</dbReference>
<proteinExistence type="predicted"/>
<organism evidence="1 2">
    <name type="scientific">Zhouia spongiae</name>
    <dbReference type="NCBI Taxonomy" id="2202721"/>
    <lineage>
        <taxon>Bacteria</taxon>
        <taxon>Pseudomonadati</taxon>
        <taxon>Bacteroidota</taxon>
        <taxon>Flavobacteriia</taxon>
        <taxon>Flavobacteriales</taxon>
        <taxon>Flavobacteriaceae</taxon>
        <taxon>Zhouia</taxon>
    </lineage>
</organism>
<accession>A0ABY3YQQ0</accession>
<evidence type="ECO:0000313" key="1">
    <source>
        <dbReference type="EMBL" id="UNZ00163.1"/>
    </source>
</evidence>
<sequence>MKNTKLLFIALALSVITSYGQSHKNVLPVFIHPEGFNNIRDFTISQTGNEAYLTVQSLLGEVSVIVRVHKVNGQWDKPEIVSFSGRYSDLEPFLSPDNRRLYFVSNRPVNSATDNTKDYDIWYVERTDINAQWGAPINPGPPINTPEDEFYPSVVANNSLYFTSNRSGTKGKDDIFYSEWNGSSYAQPSSLNETINTEGYEFNAYVAPDESYMIFSAYNRNDGAGSGDLYISYKNEKGEWVKAMNLGNEINSKQMDYCPFIDPSSNVLYFTSKRSDFKTIHNFTSTRDLIEALNQPENGQSRIYKVTIGNIVKE</sequence>
<dbReference type="InterPro" id="IPR011659">
    <property type="entry name" value="WD40"/>
</dbReference>